<evidence type="ECO:0000313" key="2">
    <source>
        <dbReference type="EMBL" id="CBZ26362.1"/>
    </source>
</evidence>
<dbReference type="OrthoDB" id="262831at2759"/>
<reference evidence="2 3" key="1">
    <citation type="journal article" date="2011" name="Genome Res.">
        <title>Chromosome and gene copy number variation allow major structural change between species and strains of Leishmania.</title>
        <authorList>
            <person name="Rogers M.B."/>
            <person name="Hilley J.D."/>
            <person name="Dickens N.J."/>
            <person name="Wilkes J."/>
            <person name="Bates P.A."/>
            <person name="Depledge D.P."/>
            <person name="Harris D."/>
            <person name="Her Y."/>
            <person name="Herzyk P."/>
            <person name="Imamura H."/>
            <person name="Otto T.D."/>
            <person name="Sanders M."/>
            <person name="Seeger K."/>
            <person name="Dujardin J.C."/>
            <person name="Berriman M."/>
            <person name="Smith D.F."/>
            <person name="Hertz-Fowler C."/>
            <person name="Mottram J.C."/>
        </authorList>
    </citation>
    <scope>NUCLEOTIDE SEQUENCE [LARGE SCALE GENOMIC DNA]</scope>
    <source>
        <strain evidence="2 3">MHOM/GT/2001/U1103</strain>
    </source>
</reference>
<feature type="compositionally biased region" description="Polar residues" evidence="1">
    <location>
        <begin position="1"/>
        <end position="12"/>
    </location>
</feature>
<dbReference type="Proteomes" id="UP000007259">
    <property type="component" value="Chromosome 20"/>
</dbReference>
<organism evidence="2 3">
    <name type="scientific">Leishmania mexicana (strain MHOM/GT/2001/U1103)</name>
    <dbReference type="NCBI Taxonomy" id="929439"/>
    <lineage>
        <taxon>Eukaryota</taxon>
        <taxon>Discoba</taxon>
        <taxon>Euglenozoa</taxon>
        <taxon>Kinetoplastea</taxon>
        <taxon>Metakinetoplastina</taxon>
        <taxon>Trypanosomatida</taxon>
        <taxon>Trypanosomatidae</taxon>
        <taxon>Leishmaniinae</taxon>
        <taxon>Leishmania</taxon>
    </lineage>
</organism>
<protein>
    <submittedName>
        <fullName evidence="2">Uncharacterized protein</fullName>
    </submittedName>
</protein>
<dbReference type="PhylomeDB" id="E9ATT7"/>
<dbReference type="AlphaFoldDB" id="E9ATT7"/>
<dbReference type="EMBL" id="FR799573">
    <property type="protein sequence ID" value="CBZ26362.1"/>
    <property type="molecule type" value="Genomic_DNA"/>
</dbReference>
<evidence type="ECO:0000256" key="1">
    <source>
        <dbReference type="SAM" id="MobiDB-lite"/>
    </source>
</evidence>
<dbReference type="RefSeq" id="XP_003874861.1">
    <property type="nucleotide sequence ID" value="XM_003874812.1"/>
</dbReference>
<name>E9ATT7_LEIMU</name>
<dbReference type="GeneID" id="13447929"/>
<evidence type="ECO:0000313" key="3">
    <source>
        <dbReference type="Proteomes" id="UP000007259"/>
    </source>
</evidence>
<gene>
    <name evidence="2" type="ORF">LMXM_36_5030</name>
</gene>
<accession>E9ATT7</accession>
<proteinExistence type="predicted"/>
<dbReference type="VEuPathDB" id="TriTrypDB:LmxM.36.5030"/>
<dbReference type="OMA" id="SEKHEHC"/>
<sequence>MSALNDSRSTSGRPLPGGKSHALRPQRTPPSLCADDVGASSGGDGIGEFETAFEHLHSIRSEEEGSVDPAPSAEQRMRCIQRDVYRHERQIASLLSEKHEHCEHLATVYEELEKMLRKIQLTPLEDLKGHAASPSASTFCAPSRDEDGYAASSTVSALASSLQQSFHQVLQRHQDRVYEVLVDYRQQIDKNEYETGRRLCAIEGAIAQIQSDVRELQHTASIQAEELRHVQQDMRLRAEAVTAQQEAQRAALDAIGEARDTKAAKLLSKIQDDVAQLMADAKAVRTQQIQSGKDVEEQIRSLLLAQQRAEEALGVHRASIALLQNQDSLEGAFHEVKDWLGDLEKRMVSRGELLQWTESLQSEIHQMRRVTSGVLSHTIEPTAPGQDA</sequence>
<dbReference type="KEGG" id="lmi:LMXM_36_5030"/>
<feature type="region of interest" description="Disordered" evidence="1">
    <location>
        <begin position="1"/>
        <end position="47"/>
    </location>
</feature>
<keyword evidence="3" id="KW-1185">Reference proteome</keyword>